<dbReference type="InterPro" id="IPR021309">
    <property type="entry name" value="YgaP-like_TM"/>
</dbReference>
<feature type="transmembrane region" description="Helical" evidence="1">
    <location>
        <begin position="45"/>
        <end position="65"/>
    </location>
</feature>
<keyword evidence="1" id="KW-1133">Transmembrane helix</keyword>
<keyword evidence="1" id="KW-0812">Transmembrane</keyword>
<dbReference type="Pfam" id="PF11127">
    <property type="entry name" value="YgaP-like_TM"/>
    <property type="match status" value="1"/>
</dbReference>
<reference evidence="3 4" key="1">
    <citation type="journal article" date="2019" name="Int. J. Syst. Evol. Microbiol.">
        <title>The Global Catalogue of Microorganisms (GCM) 10K type strain sequencing project: providing services to taxonomists for standard genome sequencing and annotation.</title>
        <authorList>
            <consortium name="The Broad Institute Genomics Platform"/>
            <consortium name="The Broad Institute Genome Sequencing Center for Infectious Disease"/>
            <person name="Wu L."/>
            <person name="Ma J."/>
        </authorList>
    </citation>
    <scope>NUCLEOTIDE SEQUENCE [LARGE SCALE GENOMIC DNA]</scope>
    <source>
        <strain evidence="3 4">GX26</strain>
    </source>
</reference>
<dbReference type="AlphaFoldDB" id="A0ABD5VB42"/>
<dbReference type="EMBL" id="JBHSXN010000001">
    <property type="protein sequence ID" value="MFC6952654.1"/>
    <property type="molecule type" value="Genomic_DNA"/>
</dbReference>
<evidence type="ECO:0000256" key="1">
    <source>
        <dbReference type="SAM" id="Phobius"/>
    </source>
</evidence>
<sequence length="70" mass="6777">MEQNVGRSDGIGRVALGGVLGVVSLAILGDAIAGAPVALSPVLGALSLILLITGATNTCGLYSLLGVDTT</sequence>
<feature type="domain" description="Inner membrane protein YgaP-like transmembrane" evidence="2">
    <location>
        <begin position="1"/>
        <end position="69"/>
    </location>
</feature>
<protein>
    <submittedName>
        <fullName evidence="3">DUF2892 domain-containing protein</fullName>
    </submittedName>
</protein>
<proteinExistence type="predicted"/>
<comment type="caution">
    <text evidence="3">The sequence shown here is derived from an EMBL/GenBank/DDBJ whole genome shotgun (WGS) entry which is preliminary data.</text>
</comment>
<dbReference type="RefSeq" id="WP_336349613.1">
    <property type="nucleotide sequence ID" value="NZ_JAZAQL010000001.1"/>
</dbReference>
<gene>
    <name evidence="3" type="ORF">ACFQGB_07230</name>
</gene>
<accession>A0ABD5VB42</accession>
<name>A0ABD5VB42_9EURY</name>
<organism evidence="3 4">
    <name type="scientific">Halorubellus litoreus</name>
    <dbReference type="NCBI Taxonomy" id="755308"/>
    <lineage>
        <taxon>Archaea</taxon>
        <taxon>Methanobacteriati</taxon>
        <taxon>Methanobacteriota</taxon>
        <taxon>Stenosarchaea group</taxon>
        <taxon>Halobacteria</taxon>
        <taxon>Halobacteriales</taxon>
        <taxon>Halorubellaceae</taxon>
        <taxon>Halorubellus</taxon>
    </lineage>
</organism>
<feature type="transmembrane region" description="Helical" evidence="1">
    <location>
        <begin position="12"/>
        <end position="39"/>
    </location>
</feature>
<evidence type="ECO:0000313" key="4">
    <source>
        <dbReference type="Proteomes" id="UP001596395"/>
    </source>
</evidence>
<keyword evidence="1" id="KW-0472">Membrane</keyword>
<dbReference type="Proteomes" id="UP001596395">
    <property type="component" value="Unassembled WGS sequence"/>
</dbReference>
<keyword evidence="4" id="KW-1185">Reference proteome</keyword>
<evidence type="ECO:0000313" key="3">
    <source>
        <dbReference type="EMBL" id="MFC6952654.1"/>
    </source>
</evidence>
<evidence type="ECO:0000259" key="2">
    <source>
        <dbReference type="Pfam" id="PF11127"/>
    </source>
</evidence>